<dbReference type="Pfam" id="PF13649">
    <property type="entry name" value="Methyltransf_25"/>
    <property type="match status" value="1"/>
</dbReference>
<reference evidence="2 3" key="1">
    <citation type="journal article" date="2016" name="Genome Biol. Evol.">
        <title>Divergent and convergent evolution of fungal pathogenicity.</title>
        <authorList>
            <person name="Shang Y."/>
            <person name="Xiao G."/>
            <person name="Zheng P."/>
            <person name="Cen K."/>
            <person name="Zhan S."/>
            <person name="Wang C."/>
        </authorList>
    </citation>
    <scope>NUCLEOTIDE SEQUENCE [LARGE SCALE GENOMIC DNA]</scope>
    <source>
        <strain evidence="2 3">RCEF 3172</strain>
    </source>
</reference>
<dbReference type="Proteomes" id="UP000076863">
    <property type="component" value="Unassembled WGS sequence"/>
</dbReference>
<protein>
    <recommendedName>
        <fullName evidence="1">Methyltransferase domain-containing protein</fullName>
    </recommendedName>
</protein>
<feature type="domain" description="Methyltransferase" evidence="1">
    <location>
        <begin position="45"/>
        <end position="134"/>
    </location>
</feature>
<dbReference type="EMBL" id="AZHA01000006">
    <property type="protein sequence ID" value="OAA47521.1"/>
    <property type="molecule type" value="Genomic_DNA"/>
</dbReference>
<dbReference type="Gene3D" id="3.40.50.150">
    <property type="entry name" value="Vaccinia Virus protein VP39"/>
    <property type="match status" value="1"/>
</dbReference>
<dbReference type="OrthoDB" id="540004at2759"/>
<dbReference type="InterPro" id="IPR041698">
    <property type="entry name" value="Methyltransf_25"/>
</dbReference>
<accession>A0A167H5U9</accession>
<proteinExistence type="predicted"/>
<dbReference type="SUPFAM" id="SSF53335">
    <property type="entry name" value="S-adenosyl-L-methionine-dependent methyltransferases"/>
    <property type="match status" value="1"/>
</dbReference>
<sequence>MIDANFTAALYNEISESYEEAYTVDPGITQAFDQLKESYATGCSILDIGCGPAGPASRLIAAGYNVTGIRVVAQGMIDICQKLLSGTFLKVDIMKYETEAHFHGIVSLFSLFQVSYAVTYSMVFNMASWLPPGGTLVLAVIAGKDYIQDASQLSKRRQNQHVENAGTSFMGRLVPSTLLTAKE</sequence>
<organism evidence="2 3">
    <name type="scientific">Beauveria brongniartii RCEF 3172</name>
    <dbReference type="NCBI Taxonomy" id="1081107"/>
    <lineage>
        <taxon>Eukaryota</taxon>
        <taxon>Fungi</taxon>
        <taxon>Dikarya</taxon>
        <taxon>Ascomycota</taxon>
        <taxon>Pezizomycotina</taxon>
        <taxon>Sordariomycetes</taxon>
        <taxon>Hypocreomycetidae</taxon>
        <taxon>Hypocreales</taxon>
        <taxon>Cordycipitaceae</taxon>
        <taxon>Beauveria</taxon>
        <taxon>Beauveria brongniartii</taxon>
    </lineage>
</organism>
<evidence type="ECO:0000259" key="1">
    <source>
        <dbReference type="Pfam" id="PF13649"/>
    </source>
</evidence>
<keyword evidence="3" id="KW-1185">Reference proteome</keyword>
<evidence type="ECO:0000313" key="3">
    <source>
        <dbReference type="Proteomes" id="UP000076863"/>
    </source>
</evidence>
<dbReference type="AlphaFoldDB" id="A0A167H5U9"/>
<gene>
    <name evidence="2" type="ORF">BBO_02976</name>
</gene>
<dbReference type="InterPro" id="IPR029063">
    <property type="entry name" value="SAM-dependent_MTases_sf"/>
</dbReference>
<name>A0A167H5U9_9HYPO</name>
<comment type="caution">
    <text evidence="2">The sequence shown here is derived from an EMBL/GenBank/DDBJ whole genome shotgun (WGS) entry which is preliminary data.</text>
</comment>
<dbReference type="CDD" id="cd02440">
    <property type="entry name" value="AdoMet_MTases"/>
    <property type="match status" value="1"/>
</dbReference>
<evidence type="ECO:0000313" key="2">
    <source>
        <dbReference type="EMBL" id="OAA47521.1"/>
    </source>
</evidence>